<dbReference type="RefSeq" id="WP_015259076.1">
    <property type="nucleotide sequence ID" value="NC_019902.2"/>
</dbReference>
<keyword evidence="2" id="KW-1185">Reference proteome</keyword>
<organism evidence="1 2">
    <name type="scientific">Thioalkalivibrio nitratireducens (strain DSM 14787 / UNIQEM 213 / ALEN2)</name>
    <dbReference type="NCBI Taxonomy" id="1255043"/>
    <lineage>
        <taxon>Bacteria</taxon>
        <taxon>Pseudomonadati</taxon>
        <taxon>Pseudomonadota</taxon>
        <taxon>Gammaproteobacteria</taxon>
        <taxon>Chromatiales</taxon>
        <taxon>Ectothiorhodospiraceae</taxon>
        <taxon>Thioalkalivibrio</taxon>
    </lineage>
</organism>
<dbReference type="InterPro" id="IPR046038">
    <property type="entry name" value="DUF5996"/>
</dbReference>
<evidence type="ECO:0008006" key="3">
    <source>
        <dbReference type="Google" id="ProtNLM"/>
    </source>
</evidence>
<dbReference type="PATRIC" id="fig|1255043.3.peg.2330"/>
<accession>L0DYC6</accession>
<dbReference type="Proteomes" id="UP000010809">
    <property type="component" value="Chromosome"/>
</dbReference>
<protein>
    <recommendedName>
        <fullName evidence="3">Ava_C0101 and related proteins</fullName>
    </recommendedName>
</protein>
<name>L0DYC6_THIND</name>
<dbReference type="AlphaFoldDB" id="L0DYC6"/>
<gene>
    <name evidence="1" type="ordered locus">TVNIR_2309</name>
</gene>
<dbReference type="EMBL" id="CP003989">
    <property type="protein sequence ID" value="AGA33955.1"/>
    <property type="molecule type" value="Genomic_DNA"/>
</dbReference>
<evidence type="ECO:0000313" key="1">
    <source>
        <dbReference type="EMBL" id="AGA33955.1"/>
    </source>
</evidence>
<dbReference type="Pfam" id="PF19459">
    <property type="entry name" value="DUF5996"/>
    <property type="match status" value="1"/>
</dbReference>
<dbReference type="KEGG" id="tni:TVNIR_2309"/>
<dbReference type="STRING" id="1255043.TVNIR_2309"/>
<proteinExistence type="predicted"/>
<sequence length="315" mass="35580">MTNQSSSGTEQWPSVPLEAWSDTCATLHLWTQIVGKIRLTQSPWVNHSWNATLYVTARGLTTSPVPHGARVFEIEFDFIAHRLSVRTSEGETGGFALRPESVAGFYARLMDEMGRLNLPVTIQRKPNEVTEAIPFDRDDRPRSYDPVFVNRYWRALAQVDRVFKQFRARFIGKCSPVHYFWGAPDLAVTRFSGRPAPQHPGGIPNLPDWVTREAYSHEVSSCGFWSGGGPVPYPAFYSYAYPEPQGFADAAIQPAEAFFSTDLREFVLPYDAVWQSPDPDGMLLDFLQTTYDAAADLAHWDRGSLERDRDPRDAL</sequence>
<dbReference type="OrthoDB" id="9800945at2"/>
<dbReference type="HOGENOM" id="CLU_054566_0_0_6"/>
<reference evidence="1" key="1">
    <citation type="submission" date="2015-12" db="EMBL/GenBank/DDBJ databases">
        <authorList>
            <person name="Tikhonova T.V."/>
            <person name="Pavlov A.R."/>
            <person name="Beletsky A.V."/>
            <person name="Mardanov A.V."/>
            <person name="Sorokin D.Y."/>
            <person name="Ravin N.V."/>
            <person name="Popov V.O."/>
        </authorList>
    </citation>
    <scope>NUCLEOTIDE SEQUENCE</scope>
    <source>
        <strain evidence="1">DSM 14787</strain>
    </source>
</reference>
<dbReference type="eggNOG" id="ENOG502Z7SC">
    <property type="taxonomic scope" value="Bacteria"/>
</dbReference>
<evidence type="ECO:0000313" key="2">
    <source>
        <dbReference type="Proteomes" id="UP000010809"/>
    </source>
</evidence>